<dbReference type="InterPro" id="IPR018562">
    <property type="entry name" value="ARS-binding_2"/>
</dbReference>
<dbReference type="Proteomes" id="UP000593566">
    <property type="component" value="Unassembled WGS sequence"/>
</dbReference>
<name>A0A8H6F982_9LECA</name>
<dbReference type="AlphaFoldDB" id="A0A8H6F982"/>
<feature type="region of interest" description="Disordered" evidence="1">
    <location>
        <begin position="329"/>
        <end position="425"/>
    </location>
</feature>
<evidence type="ECO:0000313" key="2">
    <source>
        <dbReference type="EMBL" id="KAF6219860.1"/>
    </source>
</evidence>
<dbReference type="GeneID" id="59332096"/>
<feature type="region of interest" description="Disordered" evidence="1">
    <location>
        <begin position="467"/>
        <end position="509"/>
    </location>
</feature>
<proteinExistence type="predicted"/>
<feature type="compositionally biased region" description="Polar residues" evidence="1">
    <location>
        <begin position="276"/>
        <end position="296"/>
    </location>
</feature>
<dbReference type="Pfam" id="PF09441">
    <property type="entry name" value="Abp2"/>
    <property type="match status" value="1"/>
</dbReference>
<evidence type="ECO:0008006" key="4">
    <source>
        <dbReference type="Google" id="ProtNLM"/>
    </source>
</evidence>
<dbReference type="PANTHER" id="PTHR42048">
    <property type="entry name" value="ARS-BINDING PROTEIN 2"/>
    <property type="match status" value="1"/>
</dbReference>
<organism evidence="2 3">
    <name type="scientific">Letharia lupina</name>
    <dbReference type="NCBI Taxonomy" id="560253"/>
    <lineage>
        <taxon>Eukaryota</taxon>
        <taxon>Fungi</taxon>
        <taxon>Dikarya</taxon>
        <taxon>Ascomycota</taxon>
        <taxon>Pezizomycotina</taxon>
        <taxon>Lecanoromycetes</taxon>
        <taxon>OSLEUM clade</taxon>
        <taxon>Lecanoromycetidae</taxon>
        <taxon>Lecanorales</taxon>
        <taxon>Lecanorineae</taxon>
        <taxon>Parmeliaceae</taxon>
        <taxon>Letharia</taxon>
    </lineage>
</organism>
<gene>
    <name evidence="2" type="ORF">HO133_003685</name>
</gene>
<evidence type="ECO:0000256" key="1">
    <source>
        <dbReference type="SAM" id="MobiDB-lite"/>
    </source>
</evidence>
<feature type="compositionally biased region" description="Low complexity" evidence="1">
    <location>
        <begin position="404"/>
        <end position="423"/>
    </location>
</feature>
<dbReference type="PANTHER" id="PTHR42048:SF1">
    <property type="entry name" value="ARS-BINDING PROTEIN 2"/>
    <property type="match status" value="1"/>
</dbReference>
<feature type="compositionally biased region" description="Acidic residues" evidence="1">
    <location>
        <begin position="488"/>
        <end position="508"/>
    </location>
</feature>
<reference evidence="2 3" key="1">
    <citation type="journal article" date="2020" name="Genomics">
        <title>Complete, high-quality genomes from long-read metagenomic sequencing of two wolf lichen thalli reveals enigmatic genome architecture.</title>
        <authorList>
            <person name="McKenzie S.K."/>
            <person name="Walston R.F."/>
            <person name="Allen J.L."/>
        </authorList>
    </citation>
    <scope>NUCLEOTIDE SEQUENCE [LARGE SCALE GENOMIC DNA]</scope>
    <source>
        <strain evidence="2">WasteWater1</strain>
    </source>
</reference>
<dbReference type="EMBL" id="JACCJB010000018">
    <property type="protein sequence ID" value="KAF6219860.1"/>
    <property type="molecule type" value="Genomic_DNA"/>
</dbReference>
<comment type="caution">
    <text evidence="2">The sequence shown here is derived from an EMBL/GenBank/DDBJ whole genome shotgun (WGS) entry which is preliminary data.</text>
</comment>
<sequence length="541" mass="60490">MIDPNLENHHIQQSQINAAYGRPQIPNHHIIPNGFHPNHNASTERELPLREIDDNSIDDAYVQFIMYCNPSIRANVDTSELKKGFRTPPKSDGKTFSPYTLFGLISRLEAKDIKTWTQLVIELGVEQPDAAKNQSSQKVQQYAVRLKRWLHAFHVDAFFNYLHSKPTLYVEERPATEESLAETVRDGIPPEEDLAVRALLPQWRPKRGRRKAEDIEAEVEATAANKKLHTRSSSADFTSMFEEQYSTAPSSAMPWSAQAQQSDPWAAAQVAIAPKTPSTGQTPTPNQLSAQSMGQHTRWRFTSNETASSPYPQSAIAPRNGFSASLAFDEPRSAHPSTNSSKSPNRNRRRHGPAVSSAWPSTTSTTSGKLRGRPPSNRSVQDGPFSTFPVNPNAKETPAISVGTPTHTSPSPSRETPPSTQQSLTFNQQPAFGDLSQPRKPNKLQLQVPEHSGGPVRLATPPRVLINGESNRQASVNHERRSSVEFFNDLDEISEEDGEDDGNEEEENIDWKRRALTLKKRLLEKEEELRTIKRRVLDAVM</sequence>
<evidence type="ECO:0000313" key="3">
    <source>
        <dbReference type="Proteomes" id="UP000593566"/>
    </source>
</evidence>
<protein>
    <recommendedName>
        <fullName evidence="4">ARS-binding protein 2</fullName>
    </recommendedName>
</protein>
<feature type="region of interest" description="Disordered" evidence="1">
    <location>
        <begin position="275"/>
        <end position="296"/>
    </location>
</feature>
<accession>A0A8H6F982</accession>
<dbReference type="GO" id="GO:0003688">
    <property type="term" value="F:DNA replication origin binding"/>
    <property type="evidence" value="ECO:0007669"/>
    <property type="project" value="TreeGrafter"/>
</dbReference>
<keyword evidence="3" id="KW-1185">Reference proteome</keyword>
<dbReference type="RefSeq" id="XP_037149295.1">
    <property type="nucleotide sequence ID" value="XM_037294607.1"/>
</dbReference>